<sequence length="104" mass="11887">MARRRTKEPSDALRWMTLGFRTWWMWAEAAQVIALRSAMFAMAGPGASQEAQRMVLEKVEAAWLVWARLARTAPLAPDRALEAALAVYRPRVVANRRRLARRVP</sequence>
<reference evidence="1" key="1">
    <citation type="submission" date="2022-03" db="EMBL/GenBank/DDBJ databases">
        <title>Identification of a novel bacterium isolated from mangrove sediments.</title>
        <authorList>
            <person name="Pan X."/>
        </authorList>
    </citation>
    <scope>NUCLEOTIDE SEQUENCE</scope>
    <source>
        <strain evidence="1">B1949</strain>
    </source>
</reference>
<proteinExistence type="predicted"/>
<accession>A0ABT0BGI9</accession>
<evidence type="ECO:0000313" key="1">
    <source>
        <dbReference type="EMBL" id="MCJ2184157.1"/>
    </source>
</evidence>
<name>A0ABT0BGI9_9SPHN</name>
<keyword evidence="2" id="KW-1185">Reference proteome</keyword>
<organism evidence="1 2">
    <name type="scientific">Novosphingobium organovorum</name>
    <dbReference type="NCBI Taxonomy" id="2930092"/>
    <lineage>
        <taxon>Bacteria</taxon>
        <taxon>Pseudomonadati</taxon>
        <taxon>Pseudomonadota</taxon>
        <taxon>Alphaproteobacteria</taxon>
        <taxon>Sphingomonadales</taxon>
        <taxon>Sphingomonadaceae</taxon>
        <taxon>Novosphingobium</taxon>
    </lineage>
</organism>
<dbReference type="EMBL" id="JALHLF010000080">
    <property type="protein sequence ID" value="MCJ2184157.1"/>
    <property type="molecule type" value="Genomic_DNA"/>
</dbReference>
<protein>
    <submittedName>
        <fullName evidence="1">Uncharacterized protein</fullName>
    </submittedName>
</protein>
<comment type="caution">
    <text evidence="1">The sequence shown here is derived from an EMBL/GenBank/DDBJ whole genome shotgun (WGS) entry which is preliminary data.</text>
</comment>
<dbReference type="Proteomes" id="UP001162881">
    <property type="component" value="Unassembled WGS sequence"/>
</dbReference>
<evidence type="ECO:0000313" key="2">
    <source>
        <dbReference type="Proteomes" id="UP001162881"/>
    </source>
</evidence>
<gene>
    <name evidence="1" type="ORF">MTR62_15870</name>
</gene>
<dbReference type="RefSeq" id="WP_244022711.1">
    <property type="nucleotide sequence ID" value="NZ_JALHLF010000080.1"/>
</dbReference>